<evidence type="ECO:0000256" key="7">
    <source>
        <dbReference type="ARBA" id="ARBA00023267"/>
    </source>
</evidence>
<dbReference type="GO" id="GO:0006633">
    <property type="term" value="P:fatty acid biosynthetic process"/>
    <property type="evidence" value="ECO:0007669"/>
    <property type="project" value="UniProtKB-UniPathway"/>
</dbReference>
<dbReference type="InterPro" id="IPR000089">
    <property type="entry name" value="Biotin_lipoyl"/>
</dbReference>
<dbReference type="GO" id="GO:0009317">
    <property type="term" value="C:acetyl-CoA carboxylase complex"/>
    <property type="evidence" value="ECO:0007669"/>
    <property type="project" value="InterPro"/>
</dbReference>
<protein>
    <recommendedName>
        <fullName evidence="8">Biotin carboxyl carrier protein of acetyl-CoA carboxylase</fullName>
    </recommendedName>
</protein>
<evidence type="ECO:0000256" key="4">
    <source>
        <dbReference type="ARBA" id="ARBA00022832"/>
    </source>
</evidence>
<feature type="compositionally biased region" description="Low complexity" evidence="9">
    <location>
        <begin position="41"/>
        <end position="70"/>
    </location>
</feature>
<dbReference type="Pfam" id="PF00364">
    <property type="entry name" value="Biotin_lipoyl"/>
    <property type="match status" value="1"/>
</dbReference>
<dbReference type="UniPathway" id="UPA00094"/>
<dbReference type="InterPro" id="IPR001882">
    <property type="entry name" value="Biotin_BS"/>
</dbReference>
<dbReference type="InterPro" id="IPR011053">
    <property type="entry name" value="Single_hybrid_motif"/>
</dbReference>
<proteinExistence type="predicted"/>
<evidence type="ECO:0000256" key="5">
    <source>
        <dbReference type="ARBA" id="ARBA00023098"/>
    </source>
</evidence>
<evidence type="ECO:0000313" key="12">
    <source>
        <dbReference type="Proteomes" id="UP000217141"/>
    </source>
</evidence>
<dbReference type="AlphaFoldDB" id="A0A249MRV4"/>
<comment type="function">
    <text evidence="1 8">This protein is a component of the acetyl coenzyme A carboxylase complex; first, biotin carboxylase catalyzes the carboxylation of the carrier protein and then the transcarboxylase transfers the carboxyl group to form malonyl-CoA.</text>
</comment>
<keyword evidence="4 8" id="KW-0276">Fatty acid metabolism</keyword>
<accession>A0A249MRV4</accession>
<feature type="region of interest" description="Disordered" evidence="9">
    <location>
        <begin position="38"/>
        <end position="73"/>
    </location>
</feature>
<dbReference type="GO" id="GO:0003989">
    <property type="term" value="F:acetyl-CoA carboxylase activity"/>
    <property type="evidence" value="ECO:0007669"/>
    <property type="project" value="InterPro"/>
</dbReference>
<dbReference type="RefSeq" id="WP_095686920.1">
    <property type="nucleotide sequence ID" value="NZ_CP022745.1"/>
</dbReference>
<dbReference type="KEGG" id="shyd:CJD35_06250"/>
<keyword evidence="6 8" id="KW-0275">Fatty acid biosynthesis</keyword>
<sequence>MTEPVFSSALQTLMEEFSRSGVRELHVRSGDFEVYLSSDPAGSRSVSGPVAAAAPRPAPSPARSTPTSTAQPILPAASSTDALPTDAIIVRAPNLGTFYRAPKPGAANYVEVGSIVSAGDEVCLIEVMKLFTAVRSDASGKVHAVLAVDGAMVEAGQPLFALVRN</sequence>
<dbReference type="PRINTS" id="PR01071">
    <property type="entry name" value="ACOABIOTINCC"/>
</dbReference>
<keyword evidence="3 8" id="KW-0444">Lipid biosynthesis</keyword>
<evidence type="ECO:0000256" key="3">
    <source>
        <dbReference type="ARBA" id="ARBA00022516"/>
    </source>
</evidence>
<evidence type="ECO:0000256" key="8">
    <source>
        <dbReference type="RuleBase" id="RU364072"/>
    </source>
</evidence>
<organism evidence="11 12">
    <name type="scientific">Sphingobium xenophagum</name>
    <dbReference type="NCBI Taxonomy" id="121428"/>
    <lineage>
        <taxon>Bacteria</taxon>
        <taxon>Pseudomonadati</taxon>
        <taxon>Pseudomonadota</taxon>
        <taxon>Alphaproteobacteria</taxon>
        <taxon>Sphingomonadales</taxon>
        <taxon>Sphingomonadaceae</taxon>
        <taxon>Sphingobium</taxon>
    </lineage>
</organism>
<evidence type="ECO:0000256" key="6">
    <source>
        <dbReference type="ARBA" id="ARBA00023160"/>
    </source>
</evidence>
<evidence type="ECO:0000313" key="11">
    <source>
        <dbReference type="EMBL" id="ASY44096.1"/>
    </source>
</evidence>
<comment type="pathway">
    <text evidence="2 8">Lipid metabolism; fatty acid biosynthesis.</text>
</comment>
<dbReference type="PROSITE" id="PS50968">
    <property type="entry name" value="BIOTINYL_LIPOYL"/>
    <property type="match status" value="1"/>
</dbReference>
<reference evidence="11 12" key="1">
    <citation type="submission" date="2017-08" db="EMBL/GenBank/DDBJ databases">
        <title>Whole Genome Sequence of Sphingobium hydrophobicum C1: Insights into Adaption to the Electronic-waste Contaminated Sediment.</title>
        <authorList>
            <person name="Song D."/>
            <person name="Chen X."/>
            <person name="Xu M."/>
        </authorList>
    </citation>
    <scope>NUCLEOTIDE SEQUENCE [LARGE SCALE GENOMIC DNA]</scope>
    <source>
        <strain evidence="11 12">C1</strain>
    </source>
</reference>
<keyword evidence="7 8" id="KW-0092">Biotin</keyword>
<dbReference type="PROSITE" id="PS00188">
    <property type="entry name" value="BIOTIN"/>
    <property type="match status" value="1"/>
</dbReference>
<evidence type="ECO:0000259" key="10">
    <source>
        <dbReference type="PROSITE" id="PS50968"/>
    </source>
</evidence>
<dbReference type="SUPFAM" id="SSF51230">
    <property type="entry name" value="Single hybrid motif"/>
    <property type="match status" value="1"/>
</dbReference>
<keyword evidence="5 8" id="KW-0443">Lipid metabolism</keyword>
<dbReference type="Gene3D" id="2.40.50.100">
    <property type="match status" value="1"/>
</dbReference>
<evidence type="ECO:0000256" key="1">
    <source>
        <dbReference type="ARBA" id="ARBA00003761"/>
    </source>
</evidence>
<feature type="domain" description="Lipoyl-binding" evidence="10">
    <location>
        <begin position="87"/>
        <end position="163"/>
    </location>
</feature>
<gene>
    <name evidence="11" type="ORF">CJD35_06250</name>
</gene>
<evidence type="ECO:0000256" key="2">
    <source>
        <dbReference type="ARBA" id="ARBA00005194"/>
    </source>
</evidence>
<dbReference type="InterPro" id="IPR001249">
    <property type="entry name" value="AcCoA_biotinCC"/>
</dbReference>
<dbReference type="Proteomes" id="UP000217141">
    <property type="component" value="Chromosome I"/>
</dbReference>
<evidence type="ECO:0000256" key="9">
    <source>
        <dbReference type="SAM" id="MobiDB-lite"/>
    </source>
</evidence>
<dbReference type="EMBL" id="CP022745">
    <property type="protein sequence ID" value="ASY44096.1"/>
    <property type="molecule type" value="Genomic_DNA"/>
</dbReference>
<dbReference type="CDD" id="cd06850">
    <property type="entry name" value="biotinyl_domain"/>
    <property type="match status" value="1"/>
</dbReference>
<name>A0A249MRV4_SPHXE</name>